<accession>A0A9P3GLD7</accession>
<sequence>MEGPLTCSVVASFYYALLDSLSEAWVAIEGLARRIDSETPYESVLLCEKVAQDIATTSYEMRPRERELVRTWPHTVLLDATIGVDRTFDGDGAQELREVTKDFVEYFRGRLVSLDASERAEGS</sequence>
<organism evidence="1 2">
    <name type="scientific">Phanerochaete sordida</name>
    <dbReference type="NCBI Taxonomy" id="48140"/>
    <lineage>
        <taxon>Eukaryota</taxon>
        <taxon>Fungi</taxon>
        <taxon>Dikarya</taxon>
        <taxon>Basidiomycota</taxon>
        <taxon>Agaricomycotina</taxon>
        <taxon>Agaricomycetes</taxon>
        <taxon>Polyporales</taxon>
        <taxon>Phanerochaetaceae</taxon>
        <taxon>Phanerochaete</taxon>
    </lineage>
</organism>
<keyword evidence="2" id="KW-1185">Reference proteome</keyword>
<comment type="caution">
    <text evidence="1">The sequence shown here is derived from an EMBL/GenBank/DDBJ whole genome shotgun (WGS) entry which is preliminary data.</text>
</comment>
<dbReference type="AlphaFoldDB" id="A0A9P3GLD7"/>
<dbReference type="Proteomes" id="UP000703269">
    <property type="component" value="Unassembled WGS sequence"/>
</dbReference>
<reference evidence="1 2" key="1">
    <citation type="submission" date="2021-08" db="EMBL/GenBank/DDBJ databases">
        <title>Draft Genome Sequence of Phanerochaete sordida strain YK-624.</title>
        <authorList>
            <person name="Mori T."/>
            <person name="Dohra H."/>
            <person name="Suzuki T."/>
            <person name="Kawagishi H."/>
            <person name="Hirai H."/>
        </authorList>
    </citation>
    <scope>NUCLEOTIDE SEQUENCE [LARGE SCALE GENOMIC DNA]</scope>
    <source>
        <strain evidence="1 2">YK-624</strain>
    </source>
</reference>
<evidence type="ECO:0000313" key="1">
    <source>
        <dbReference type="EMBL" id="GJE97457.1"/>
    </source>
</evidence>
<proteinExistence type="predicted"/>
<gene>
    <name evidence="1" type="ORF">PsYK624_136760</name>
</gene>
<name>A0A9P3GLD7_9APHY</name>
<protein>
    <submittedName>
        <fullName evidence="1">Uncharacterized protein</fullName>
    </submittedName>
</protein>
<dbReference type="EMBL" id="BPQB01000072">
    <property type="protein sequence ID" value="GJE97457.1"/>
    <property type="molecule type" value="Genomic_DNA"/>
</dbReference>
<evidence type="ECO:0000313" key="2">
    <source>
        <dbReference type="Proteomes" id="UP000703269"/>
    </source>
</evidence>